<evidence type="ECO:0000256" key="1">
    <source>
        <dbReference type="ARBA" id="ARBA00006484"/>
    </source>
</evidence>
<dbReference type="Pfam" id="PF13561">
    <property type="entry name" value="adh_short_C2"/>
    <property type="match status" value="1"/>
</dbReference>
<dbReference type="OrthoDB" id="47007at2759"/>
<accession>A0A4U0U901</accession>
<dbReference type="PANTHER" id="PTHR43639">
    <property type="entry name" value="OXIDOREDUCTASE, SHORT-CHAIN DEHYDROGENASE/REDUCTASE FAMILY (AFU_ORTHOLOGUE AFUA_5G02870)"/>
    <property type="match status" value="1"/>
</dbReference>
<keyword evidence="3" id="KW-0560">Oxidoreductase</keyword>
<gene>
    <name evidence="4" type="ORF">B0A50_01880</name>
</gene>
<dbReference type="Proteomes" id="UP000308549">
    <property type="component" value="Unassembled WGS sequence"/>
</dbReference>
<dbReference type="Gene3D" id="3.40.50.720">
    <property type="entry name" value="NAD(P)-binding Rossmann-like Domain"/>
    <property type="match status" value="1"/>
</dbReference>
<dbReference type="PANTHER" id="PTHR43639:SF1">
    <property type="entry name" value="SHORT-CHAIN DEHYDROGENASE_REDUCTASE FAMILY PROTEIN"/>
    <property type="match status" value="1"/>
</dbReference>
<proteinExistence type="inferred from homology"/>
<organism evidence="4 5">
    <name type="scientific">Salinomyces thailandicus</name>
    <dbReference type="NCBI Taxonomy" id="706561"/>
    <lineage>
        <taxon>Eukaryota</taxon>
        <taxon>Fungi</taxon>
        <taxon>Dikarya</taxon>
        <taxon>Ascomycota</taxon>
        <taxon>Pezizomycotina</taxon>
        <taxon>Dothideomycetes</taxon>
        <taxon>Dothideomycetidae</taxon>
        <taxon>Mycosphaerellales</taxon>
        <taxon>Teratosphaeriaceae</taxon>
        <taxon>Salinomyces</taxon>
    </lineage>
</organism>
<dbReference type="InterPro" id="IPR020904">
    <property type="entry name" value="Sc_DH/Rdtase_CS"/>
</dbReference>
<comment type="caution">
    <text evidence="4">The sequence shown here is derived from an EMBL/GenBank/DDBJ whole genome shotgun (WGS) entry which is preliminary data.</text>
</comment>
<comment type="similarity">
    <text evidence="1">Belongs to the short-chain dehydrogenases/reductases (SDR) family.</text>
</comment>
<dbReference type="SUPFAM" id="SSF51735">
    <property type="entry name" value="NAD(P)-binding Rossmann-fold domains"/>
    <property type="match status" value="1"/>
</dbReference>
<dbReference type="AlphaFoldDB" id="A0A4U0U901"/>
<dbReference type="InterPro" id="IPR002347">
    <property type="entry name" value="SDR_fam"/>
</dbReference>
<protein>
    <submittedName>
        <fullName evidence="4">Uncharacterized protein</fullName>
    </submittedName>
</protein>
<dbReference type="PRINTS" id="PR00081">
    <property type="entry name" value="GDHRDH"/>
</dbReference>
<reference evidence="4 5" key="1">
    <citation type="submission" date="2017-03" db="EMBL/GenBank/DDBJ databases">
        <title>Genomes of endolithic fungi from Antarctica.</title>
        <authorList>
            <person name="Coleine C."/>
            <person name="Masonjones S."/>
            <person name="Stajich J.E."/>
        </authorList>
    </citation>
    <scope>NUCLEOTIDE SEQUENCE [LARGE SCALE GENOMIC DNA]</scope>
    <source>
        <strain evidence="4 5">CCFEE 6315</strain>
    </source>
</reference>
<dbReference type="GO" id="GO:0016491">
    <property type="term" value="F:oxidoreductase activity"/>
    <property type="evidence" value="ECO:0007669"/>
    <property type="project" value="UniProtKB-KW"/>
</dbReference>
<evidence type="ECO:0000256" key="3">
    <source>
        <dbReference type="ARBA" id="ARBA00023002"/>
    </source>
</evidence>
<dbReference type="PROSITE" id="PS00061">
    <property type="entry name" value="ADH_SHORT"/>
    <property type="match status" value="1"/>
</dbReference>
<evidence type="ECO:0000256" key="2">
    <source>
        <dbReference type="ARBA" id="ARBA00022857"/>
    </source>
</evidence>
<keyword evidence="5" id="KW-1185">Reference proteome</keyword>
<name>A0A4U0U901_9PEZI</name>
<sequence length="267" mass="27601">MADTIPAPLKGKVALVTGGSRGIGAGIVKAFARNGCTHIAITYAKNKTAAEETLQAVNHTNSSIKTCAIQGDVRDVEFGKKVVAESLRGLGVEHLDIVVSNAALLSLEHWGPVADLNFEQWNEMMTSEAWTPLAVSREAFKIMPNDGRMILISSAASKSSQGDPGIAYAAAKAALDAISRNLAAIYAKKNITVNSISVGATLTGSLQAAFDAVPGFEQMAVEASLLKRVGNVDDIANIVAFVASPQAGWITGNAVPANGGALSAAQS</sequence>
<evidence type="ECO:0000313" key="5">
    <source>
        <dbReference type="Proteomes" id="UP000308549"/>
    </source>
</evidence>
<evidence type="ECO:0000313" key="4">
    <source>
        <dbReference type="EMBL" id="TKA31801.1"/>
    </source>
</evidence>
<keyword evidence="2" id="KW-0521">NADP</keyword>
<dbReference type="InterPro" id="IPR036291">
    <property type="entry name" value="NAD(P)-bd_dom_sf"/>
</dbReference>
<dbReference type="PRINTS" id="PR00080">
    <property type="entry name" value="SDRFAMILY"/>
</dbReference>
<dbReference type="EMBL" id="NAJL01000007">
    <property type="protein sequence ID" value="TKA31801.1"/>
    <property type="molecule type" value="Genomic_DNA"/>
</dbReference>